<evidence type="ECO:0000313" key="3">
    <source>
        <dbReference type="Proteomes" id="UP000625711"/>
    </source>
</evidence>
<dbReference type="AlphaFoldDB" id="A0A834I195"/>
<feature type="compositionally biased region" description="Polar residues" evidence="1">
    <location>
        <begin position="99"/>
        <end position="108"/>
    </location>
</feature>
<comment type="caution">
    <text evidence="2">The sequence shown here is derived from an EMBL/GenBank/DDBJ whole genome shotgun (WGS) entry which is preliminary data.</text>
</comment>
<evidence type="ECO:0000256" key="1">
    <source>
        <dbReference type="SAM" id="MobiDB-lite"/>
    </source>
</evidence>
<keyword evidence="3" id="KW-1185">Reference proteome</keyword>
<proteinExistence type="predicted"/>
<reference evidence="2" key="1">
    <citation type="submission" date="2020-08" db="EMBL/GenBank/DDBJ databases">
        <title>Genome sequencing and assembly of the red palm weevil Rhynchophorus ferrugineus.</title>
        <authorList>
            <person name="Dias G.B."/>
            <person name="Bergman C.M."/>
            <person name="Manee M."/>
        </authorList>
    </citation>
    <scope>NUCLEOTIDE SEQUENCE</scope>
    <source>
        <strain evidence="2">AA-2017</strain>
        <tissue evidence="2">Whole larva</tissue>
    </source>
</reference>
<dbReference type="EMBL" id="JAACXV010013733">
    <property type="protein sequence ID" value="KAF7272630.1"/>
    <property type="molecule type" value="Genomic_DNA"/>
</dbReference>
<dbReference type="Proteomes" id="UP000625711">
    <property type="component" value="Unassembled WGS sequence"/>
</dbReference>
<organism evidence="2 3">
    <name type="scientific">Rhynchophorus ferrugineus</name>
    <name type="common">Red palm weevil</name>
    <name type="synonym">Curculio ferrugineus</name>
    <dbReference type="NCBI Taxonomy" id="354439"/>
    <lineage>
        <taxon>Eukaryota</taxon>
        <taxon>Metazoa</taxon>
        <taxon>Ecdysozoa</taxon>
        <taxon>Arthropoda</taxon>
        <taxon>Hexapoda</taxon>
        <taxon>Insecta</taxon>
        <taxon>Pterygota</taxon>
        <taxon>Neoptera</taxon>
        <taxon>Endopterygota</taxon>
        <taxon>Coleoptera</taxon>
        <taxon>Polyphaga</taxon>
        <taxon>Cucujiformia</taxon>
        <taxon>Curculionidae</taxon>
        <taxon>Dryophthorinae</taxon>
        <taxon>Rhynchophorus</taxon>
    </lineage>
</organism>
<protein>
    <submittedName>
        <fullName evidence="2">Uncharacterized protein</fullName>
    </submittedName>
</protein>
<evidence type="ECO:0000313" key="2">
    <source>
        <dbReference type="EMBL" id="KAF7272630.1"/>
    </source>
</evidence>
<gene>
    <name evidence="2" type="ORF">GWI33_014611</name>
</gene>
<accession>A0A834I195</accession>
<name>A0A834I195_RHYFE</name>
<sequence>MQQMCTSTAIIRNAVKKRGGGRILLPLTGLSNVTITDTRQERKTTRTTMMGQGGRGEKKDDAGLITGRASRRQQVPTTGCGRLKSLSETPGGGRRRHTIVTTSCSIRP</sequence>
<feature type="region of interest" description="Disordered" evidence="1">
    <location>
        <begin position="37"/>
        <end position="108"/>
    </location>
</feature>